<organism evidence="1 2">
    <name type="scientific">Pristionchus pacificus</name>
    <name type="common">Parasitic nematode worm</name>
    <dbReference type="NCBI Taxonomy" id="54126"/>
    <lineage>
        <taxon>Eukaryota</taxon>
        <taxon>Metazoa</taxon>
        <taxon>Ecdysozoa</taxon>
        <taxon>Nematoda</taxon>
        <taxon>Chromadorea</taxon>
        <taxon>Rhabditida</taxon>
        <taxon>Rhabditina</taxon>
        <taxon>Diplogasteromorpha</taxon>
        <taxon>Diplogasteroidea</taxon>
        <taxon>Neodiplogasteridae</taxon>
        <taxon>Pristionchus</taxon>
    </lineage>
</organism>
<sequence>MRISKCSLLRKMFAMCSLILIILLMLTMTSLESQSQMLHRVKKATGYDASIEAETAPPDSYSVIPFRRACEDINISIIIVYKDGTPLENYSKALNSVECYAKLHSYPFHLFSDAKYKECEKHKDASEFSILISRLDVSGKIIFSQLFFRRHCAIVHFMKWEMEEGTWLLVLDGDIAVINPMVLLDDFVNNDYDITLFDRFFNFEVGANSYLVRNTILGREFVQKFADYEFKLPKSFHGTDNGALHVTSLNHILQPYLAELLVPDNSRPIDALCAKVWQLSKNYGNLDEVEACTRLIFGDRTNFPEKKLRILPKGKGWVRDLWLLKSHWAESDFMLHAVKEKALLTLRPEIKNISDGQLFQWNPKEKIKRAFPLLQKLNITKCSLAEEEWVYDTRLKISNEKKAKLLDEMEKRVLKKRLEAVGRLSNRL</sequence>
<evidence type="ECO:0000313" key="2">
    <source>
        <dbReference type="Proteomes" id="UP000005239"/>
    </source>
</evidence>
<protein>
    <submittedName>
        <fullName evidence="1">Uncharacterized protein</fullName>
    </submittedName>
</protein>
<dbReference type="Proteomes" id="UP000005239">
    <property type="component" value="Unassembled WGS sequence"/>
</dbReference>
<proteinExistence type="predicted"/>
<dbReference type="AlphaFoldDB" id="A0A2A6CPU6"/>
<dbReference type="Gene3D" id="3.90.550.10">
    <property type="entry name" value="Spore Coat Polysaccharide Biosynthesis Protein SpsA, Chain A"/>
    <property type="match status" value="1"/>
</dbReference>
<dbReference type="PANTHER" id="PTHR31562:SF9">
    <property type="entry name" value="GLYCOSYLTRANSFERASE FAMILY 8 PROTEIN"/>
    <property type="match status" value="1"/>
</dbReference>
<dbReference type="Pfam" id="PF03314">
    <property type="entry name" value="DUF273"/>
    <property type="match status" value="1"/>
</dbReference>
<gene>
    <name evidence="1" type="primary">WBGene00280109</name>
</gene>
<accession>A0A8R1Z1K2</accession>
<dbReference type="InterPro" id="IPR029044">
    <property type="entry name" value="Nucleotide-diphossugar_trans"/>
</dbReference>
<dbReference type="EnsemblMetazoa" id="PPA41740.1">
    <property type="protein sequence ID" value="PPA41740.1"/>
    <property type="gene ID" value="WBGene00280109"/>
</dbReference>
<dbReference type="InterPro" id="IPR004988">
    <property type="entry name" value="DUF273"/>
</dbReference>
<dbReference type="PANTHER" id="PTHR31562">
    <property type="entry name" value="PROTEIN CBG18972"/>
    <property type="match status" value="1"/>
</dbReference>
<evidence type="ECO:0000313" key="1">
    <source>
        <dbReference type="EnsemblMetazoa" id="PPA41740.1"/>
    </source>
</evidence>
<accession>A0A2A6CPU6</accession>
<name>A0A2A6CPU6_PRIPA</name>
<reference evidence="1" key="2">
    <citation type="submission" date="2022-06" db="UniProtKB">
        <authorList>
            <consortium name="EnsemblMetazoa"/>
        </authorList>
    </citation>
    <scope>IDENTIFICATION</scope>
    <source>
        <strain evidence="1">PS312</strain>
    </source>
</reference>
<dbReference type="OrthoDB" id="407658at2759"/>
<keyword evidence="2" id="KW-1185">Reference proteome</keyword>
<reference evidence="2" key="1">
    <citation type="journal article" date="2008" name="Nat. Genet.">
        <title>The Pristionchus pacificus genome provides a unique perspective on nematode lifestyle and parasitism.</title>
        <authorList>
            <person name="Dieterich C."/>
            <person name="Clifton S.W."/>
            <person name="Schuster L.N."/>
            <person name="Chinwalla A."/>
            <person name="Delehaunty K."/>
            <person name="Dinkelacker I."/>
            <person name="Fulton L."/>
            <person name="Fulton R."/>
            <person name="Godfrey J."/>
            <person name="Minx P."/>
            <person name="Mitreva M."/>
            <person name="Roeseler W."/>
            <person name="Tian H."/>
            <person name="Witte H."/>
            <person name="Yang S.P."/>
            <person name="Wilson R.K."/>
            <person name="Sommer R.J."/>
        </authorList>
    </citation>
    <scope>NUCLEOTIDE SEQUENCE [LARGE SCALE GENOMIC DNA]</scope>
    <source>
        <strain evidence="2">PS312</strain>
    </source>
</reference>